<dbReference type="InterPro" id="IPR050796">
    <property type="entry name" value="SCF_F-box_component"/>
</dbReference>
<dbReference type="Gene3D" id="1.20.1280.50">
    <property type="match status" value="1"/>
</dbReference>
<dbReference type="InterPro" id="IPR036047">
    <property type="entry name" value="F-box-like_dom_sf"/>
</dbReference>
<dbReference type="InterPro" id="IPR011043">
    <property type="entry name" value="Gal_Oxase/kelch_b-propeller"/>
</dbReference>
<dbReference type="InterPro" id="IPR001810">
    <property type="entry name" value="F-box_dom"/>
</dbReference>
<gene>
    <name evidence="2" type="ORF">ACH5RR_033475</name>
</gene>
<dbReference type="InterPro" id="IPR006527">
    <property type="entry name" value="F-box-assoc_dom_typ1"/>
</dbReference>
<name>A0ABD2YL24_9GENT</name>
<dbReference type="Pfam" id="PF00646">
    <property type="entry name" value="F-box"/>
    <property type="match status" value="1"/>
</dbReference>
<dbReference type="AlphaFoldDB" id="A0ABD2YL24"/>
<dbReference type="NCBIfam" id="TIGR01640">
    <property type="entry name" value="F_box_assoc_1"/>
    <property type="match status" value="1"/>
</dbReference>
<dbReference type="PANTHER" id="PTHR31672">
    <property type="entry name" value="BNACNNG10540D PROTEIN"/>
    <property type="match status" value="1"/>
</dbReference>
<dbReference type="SMART" id="SM00256">
    <property type="entry name" value="FBOX"/>
    <property type="match status" value="1"/>
</dbReference>
<organism evidence="2 3">
    <name type="scientific">Cinchona calisaya</name>
    <dbReference type="NCBI Taxonomy" id="153742"/>
    <lineage>
        <taxon>Eukaryota</taxon>
        <taxon>Viridiplantae</taxon>
        <taxon>Streptophyta</taxon>
        <taxon>Embryophyta</taxon>
        <taxon>Tracheophyta</taxon>
        <taxon>Spermatophyta</taxon>
        <taxon>Magnoliopsida</taxon>
        <taxon>eudicotyledons</taxon>
        <taxon>Gunneridae</taxon>
        <taxon>Pentapetalae</taxon>
        <taxon>asterids</taxon>
        <taxon>lamiids</taxon>
        <taxon>Gentianales</taxon>
        <taxon>Rubiaceae</taxon>
        <taxon>Cinchonoideae</taxon>
        <taxon>Cinchoneae</taxon>
        <taxon>Cinchona</taxon>
    </lineage>
</organism>
<sequence length="381" mass="42891">MKTRRRATISDFAGLPQELITQILLRLPAKSIGRFRCVSKPWNSLLSSPNFIKSHLTLQSIHNPQNLIIISSSDHSLFTLNFNLKSSSNSSSRRREDGVSRKLKNCRGKWNCLLGSCNGLVLVLDYKNCMFLMNPTTLEIVKVSYFSLALDLLASFSLSGFGYDSSSDDYKFVKLECFDQPGGGKRTLVNVYSLKTKTWRRSENSLFDHISPRELCPGVFLNGAIHWLATDSSTEGSPVVVFFDLSTEKFNQVVPSCFNKSTGSYAYKLVVLGGYLGMVCDVIHENSQFSDHICIWLMKEYGVQESWTKLVVNMPQNAELFKPICQFGDDEVVFMENGAKLVLHNLKEKSSMNMVVHGTPRMYYDGIMTFTESLVSPSFCS</sequence>
<evidence type="ECO:0000313" key="3">
    <source>
        <dbReference type="Proteomes" id="UP001630127"/>
    </source>
</evidence>
<comment type="caution">
    <text evidence="2">The sequence shown here is derived from an EMBL/GenBank/DDBJ whole genome shotgun (WGS) entry which is preliminary data.</text>
</comment>
<dbReference type="PROSITE" id="PS50181">
    <property type="entry name" value="FBOX"/>
    <property type="match status" value="1"/>
</dbReference>
<proteinExistence type="predicted"/>
<evidence type="ECO:0000259" key="1">
    <source>
        <dbReference type="PROSITE" id="PS50181"/>
    </source>
</evidence>
<dbReference type="SUPFAM" id="SSF81383">
    <property type="entry name" value="F-box domain"/>
    <property type="match status" value="1"/>
</dbReference>
<reference evidence="2 3" key="1">
    <citation type="submission" date="2024-11" db="EMBL/GenBank/DDBJ databases">
        <title>A near-complete genome assembly of Cinchona calisaya.</title>
        <authorList>
            <person name="Lian D.C."/>
            <person name="Zhao X.W."/>
            <person name="Wei L."/>
        </authorList>
    </citation>
    <scope>NUCLEOTIDE SEQUENCE [LARGE SCALE GENOMIC DNA]</scope>
    <source>
        <tissue evidence="2">Nenye</tissue>
    </source>
</reference>
<evidence type="ECO:0000313" key="2">
    <source>
        <dbReference type="EMBL" id="KAL3508093.1"/>
    </source>
</evidence>
<dbReference type="Pfam" id="PF07734">
    <property type="entry name" value="FBA_1"/>
    <property type="match status" value="1"/>
</dbReference>
<dbReference type="PANTHER" id="PTHR31672:SF13">
    <property type="entry name" value="F-BOX PROTEIN CPR30-LIKE"/>
    <property type="match status" value="1"/>
</dbReference>
<dbReference type="Proteomes" id="UP001630127">
    <property type="component" value="Unassembled WGS sequence"/>
</dbReference>
<accession>A0ABD2YL24</accession>
<dbReference type="SUPFAM" id="SSF50965">
    <property type="entry name" value="Galactose oxidase, central domain"/>
    <property type="match status" value="1"/>
</dbReference>
<feature type="domain" description="F-box" evidence="1">
    <location>
        <begin position="9"/>
        <end position="55"/>
    </location>
</feature>
<dbReference type="CDD" id="cd22157">
    <property type="entry name" value="F-box_AtFBW1-like"/>
    <property type="match status" value="1"/>
</dbReference>
<dbReference type="EMBL" id="JBJUIK010000013">
    <property type="protein sequence ID" value="KAL3508093.1"/>
    <property type="molecule type" value="Genomic_DNA"/>
</dbReference>
<protein>
    <recommendedName>
        <fullName evidence="1">F-box domain-containing protein</fullName>
    </recommendedName>
</protein>
<keyword evidence="3" id="KW-1185">Reference proteome</keyword>
<dbReference type="InterPro" id="IPR017451">
    <property type="entry name" value="F-box-assoc_interact_dom"/>
</dbReference>